<reference evidence="2 3" key="1">
    <citation type="submission" date="2023-07" db="EMBL/GenBank/DDBJ databases">
        <title>Sequencing the genomes of 1000 actinobacteria strains.</title>
        <authorList>
            <person name="Klenk H.-P."/>
        </authorList>
    </citation>
    <scope>NUCLEOTIDE SEQUENCE [LARGE SCALE GENOMIC DNA]</scope>
    <source>
        <strain evidence="2 3">GD13</strain>
    </source>
</reference>
<dbReference type="EMBL" id="JAUSQM010000001">
    <property type="protein sequence ID" value="MDP9820908.1"/>
    <property type="molecule type" value="Genomic_DNA"/>
</dbReference>
<sequence length="50" mass="5189">MPALGRPRVSAVRVDLTGTSTEGTGAPMNTRTIAIAAFIIAIVILLIILL</sequence>
<evidence type="ECO:0000256" key="1">
    <source>
        <dbReference type="SAM" id="Phobius"/>
    </source>
</evidence>
<keyword evidence="1" id="KW-1133">Transmembrane helix</keyword>
<keyword evidence="1" id="KW-0812">Transmembrane</keyword>
<feature type="transmembrane region" description="Helical" evidence="1">
    <location>
        <begin position="32"/>
        <end position="49"/>
    </location>
</feature>
<evidence type="ECO:0000313" key="2">
    <source>
        <dbReference type="EMBL" id="MDP9820908.1"/>
    </source>
</evidence>
<keyword evidence="1" id="KW-0472">Membrane</keyword>
<protein>
    <submittedName>
        <fullName evidence="2">Uncharacterized protein</fullName>
    </submittedName>
</protein>
<organism evidence="2 3">
    <name type="scientific">Nocardioides massiliensis</name>
    <dbReference type="NCBI Taxonomy" id="1325935"/>
    <lineage>
        <taxon>Bacteria</taxon>
        <taxon>Bacillati</taxon>
        <taxon>Actinomycetota</taxon>
        <taxon>Actinomycetes</taxon>
        <taxon>Propionibacteriales</taxon>
        <taxon>Nocardioidaceae</taxon>
        <taxon>Nocardioides</taxon>
    </lineage>
</organism>
<name>A0ABT9NKI6_9ACTN</name>
<dbReference type="RefSeq" id="WP_181641625.1">
    <property type="nucleotide sequence ID" value="NZ_CCXJ01000128.1"/>
</dbReference>
<keyword evidence="3" id="KW-1185">Reference proteome</keyword>
<accession>A0ABT9NKI6</accession>
<evidence type="ECO:0000313" key="3">
    <source>
        <dbReference type="Proteomes" id="UP001240447"/>
    </source>
</evidence>
<gene>
    <name evidence="2" type="ORF">J2S59_000717</name>
</gene>
<comment type="caution">
    <text evidence="2">The sequence shown here is derived from an EMBL/GenBank/DDBJ whole genome shotgun (WGS) entry which is preliminary data.</text>
</comment>
<dbReference type="Proteomes" id="UP001240447">
    <property type="component" value="Unassembled WGS sequence"/>
</dbReference>
<proteinExistence type="predicted"/>